<proteinExistence type="predicted"/>
<dbReference type="PANTHER" id="PTHR46530">
    <property type="entry name" value="PROTEIN MONO-ADP-RIBOSYLTRANSFERASE PARP4"/>
    <property type="match status" value="1"/>
</dbReference>
<reference evidence="3 4" key="1">
    <citation type="submission" date="2018-04" db="EMBL/GenBank/DDBJ databases">
        <title>The genome of golden apple snail Pomacea canaliculata provides insight into stress tolerance and invasive adaptation.</title>
        <authorList>
            <person name="Liu C."/>
            <person name="Liu B."/>
            <person name="Ren Y."/>
            <person name="Zhang Y."/>
            <person name="Wang H."/>
            <person name="Li S."/>
            <person name="Jiang F."/>
            <person name="Yin L."/>
            <person name="Zhang G."/>
            <person name="Qian W."/>
            <person name="Fan W."/>
        </authorList>
    </citation>
    <scope>NUCLEOTIDE SEQUENCE [LARGE SCALE GENOMIC DNA]</scope>
    <source>
        <strain evidence="3">SZHN2017</strain>
        <tissue evidence="3">Muscle</tissue>
    </source>
</reference>
<evidence type="ECO:0000259" key="2">
    <source>
        <dbReference type="Pfam" id="PF26156"/>
    </source>
</evidence>
<feature type="domain" description="PARP4 MVP-ID C-terminal" evidence="2">
    <location>
        <begin position="515"/>
        <end position="662"/>
    </location>
</feature>
<accession>A0A2T7P4H0</accession>
<feature type="region of interest" description="Disordered" evidence="1">
    <location>
        <begin position="350"/>
        <end position="382"/>
    </location>
</feature>
<dbReference type="GO" id="GO:0005737">
    <property type="term" value="C:cytoplasm"/>
    <property type="evidence" value="ECO:0007669"/>
    <property type="project" value="TreeGrafter"/>
</dbReference>
<evidence type="ECO:0000313" key="3">
    <source>
        <dbReference type="EMBL" id="PVD28319.1"/>
    </source>
</evidence>
<dbReference type="InterPro" id="IPR058904">
    <property type="entry name" value="PARP4_MVP-ID"/>
</dbReference>
<feature type="compositionally biased region" description="Basic and acidic residues" evidence="1">
    <location>
        <begin position="367"/>
        <end position="378"/>
    </location>
</feature>
<keyword evidence="4" id="KW-1185">Reference proteome</keyword>
<dbReference type="EMBL" id="PZQS01000006">
    <property type="protein sequence ID" value="PVD28319.1"/>
    <property type="molecule type" value="Genomic_DNA"/>
</dbReference>
<dbReference type="InterPro" id="IPR031273">
    <property type="entry name" value="PARP4"/>
</dbReference>
<sequence>MPASIEMLASARSPLVGFGGMDSSKATGFGTTFGFGGDAHSGVFGAAPFSQTAPLAAPLVQAIPPAAFFSQTTPSAAFFSQTAPPAAPFPQISTQAAFFSQTTPLAAPLVQATSPAEFFSQTTPSAAPLLQATPSAAPFPQISTQAAFFSQTAPPAAPFAQIKPSAAFLSRATAPAAPFSQATPPAAFFSQTAPSSTPFPQTTVQRHSHSNASAEVPVCVPMEKSVGLEPTPFFRKRWRLSRADVCSRQFVFDDLAPLYNLEVGAVLDRHAPLSTRCVADCQPTPWLIPEEFSSEQLDRQEPPAPPQQLKSGDEIKGLAESRLAIKFAAGTLLQQRRSLIQRSCKSQVSPDTTYYHSVRPHASCSRAESDQERSESPKARGTRWDVFNDEAMLEEQGAQPSVKRPLSKMMEKSLRQTQDIAAGGPEKLVSEEEAVLDLREKKTKKKGSLEQGIISRFESEIDFLQRQLEFQVGGKSGLMDYTADAKGQVPAIREAESNRTIDQWLQPDVLKTLLMLPDKEGEWSLDLQLGLVLHADVEACRQLLFSSGLRSFGESAASSLQKVVATLLVLISLLQVLLPELSPPDLVQLLKASIARFADSELQCKVRLALEGRKLELPNDLMNRLEKALCYCKVMDERHPLSCSSLELASDWPTLCVNLLGLA</sequence>
<name>A0A2T7P4H0_POMCA</name>
<evidence type="ECO:0000313" key="4">
    <source>
        <dbReference type="Proteomes" id="UP000245119"/>
    </source>
</evidence>
<dbReference type="PANTHER" id="PTHR46530:SF1">
    <property type="entry name" value="PROTEIN MONO-ADP-RIBOSYLTRANSFERASE PARP4"/>
    <property type="match status" value="1"/>
</dbReference>
<organism evidence="3 4">
    <name type="scientific">Pomacea canaliculata</name>
    <name type="common">Golden apple snail</name>
    <dbReference type="NCBI Taxonomy" id="400727"/>
    <lineage>
        <taxon>Eukaryota</taxon>
        <taxon>Metazoa</taxon>
        <taxon>Spiralia</taxon>
        <taxon>Lophotrochozoa</taxon>
        <taxon>Mollusca</taxon>
        <taxon>Gastropoda</taxon>
        <taxon>Caenogastropoda</taxon>
        <taxon>Architaenioglossa</taxon>
        <taxon>Ampullarioidea</taxon>
        <taxon>Ampullariidae</taxon>
        <taxon>Pomacea</taxon>
    </lineage>
</organism>
<dbReference type="GO" id="GO:0003950">
    <property type="term" value="F:NAD+ poly-ADP-ribosyltransferase activity"/>
    <property type="evidence" value="ECO:0007669"/>
    <property type="project" value="InterPro"/>
</dbReference>
<dbReference type="Pfam" id="PF26156">
    <property type="entry name" value="PARP4_MVP-ID"/>
    <property type="match status" value="1"/>
</dbReference>
<evidence type="ECO:0000256" key="1">
    <source>
        <dbReference type="SAM" id="MobiDB-lite"/>
    </source>
</evidence>
<dbReference type="Proteomes" id="UP000245119">
    <property type="component" value="Linkage Group LG6"/>
</dbReference>
<protein>
    <recommendedName>
        <fullName evidence="2">PARP4 MVP-ID C-terminal domain-containing protein</fullName>
    </recommendedName>
</protein>
<dbReference type="AlphaFoldDB" id="A0A2T7P4H0"/>
<comment type="caution">
    <text evidence="3">The sequence shown here is derived from an EMBL/GenBank/DDBJ whole genome shotgun (WGS) entry which is preliminary data.</text>
</comment>
<gene>
    <name evidence="3" type="ORF">C0Q70_10906</name>
</gene>